<name>V7HVM7_9GAMM</name>
<evidence type="ECO:0000313" key="2">
    <source>
        <dbReference type="Proteomes" id="UP000019205"/>
    </source>
</evidence>
<gene>
    <name evidence="1" type="ORF">KT71_001557</name>
</gene>
<dbReference type="EMBL" id="AAOA02000001">
    <property type="protein sequence ID" value="ESZ89405.1"/>
    <property type="molecule type" value="Genomic_DNA"/>
</dbReference>
<evidence type="ECO:0000313" key="1">
    <source>
        <dbReference type="EMBL" id="ESZ89405.1"/>
    </source>
</evidence>
<proteinExistence type="predicted"/>
<dbReference type="STRING" id="314285.KT71_001557"/>
<reference evidence="1 2" key="2">
    <citation type="journal article" date="2009" name="PLoS ONE">
        <title>The photosynthetic apparatus and its regulation in the aerobic gammaproteobacterium Congregibacter litoralis gen. nov., sp. nov.</title>
        <authorList>
            <person name="Spring S."/>
            <person name="Lunsdorf H."/>
            <person name="Fuchs B.M."/>
            <person name="Tindall B.J."/>
        </authorList>
    </citation>
    <scope>NUCLEOTIDE SEQUENCE [LARGE SCALE GENOMIC DNA]</scope>
    <source>
        <strain evidence="1">KT71</strain>
    </source>
</reference>
<keyword evidence="2" id="KW-1185">Reference proteome</keyword>
<dbReference type="Proteomes" id="UP000019205">
    <property type="component" value="Chromosome"/>
</dbReference>
<reference evidence="1 2" key="1">
    <citation type="journal article" date="2007" name="Proc. Natl. Acad. Sci. U.S.A.">
        <title>Characterization of a marine gammaproteobacterium capable of aerobic anoxygenic photosynthesis.</title>
        <authorList>
            <person name="Fuchs B.M."/>
            <person name="Spring S."/>
            <person name="Teeling H."/>
            <person name="Quast C."/>
            <person name="Wulf J."/>
            <person name="Schattenhofer M."/>
            <person name="Yan S."/>
            <person name="Ferriera S."/>
            <person name="Johnson J."/>
            <person name="Glockner F.O."/>
            <person name="Amann R."/>
        </authorList>
    </citation>
    <scope>NUCLEOTIDE SEQUENCE [LARGE SCALE GENOMIC DNA]</scope>
    <source>
        <strain evidence="1">KT71</strain>
    </source>
</reference>
<organism evidence="1 2">
    <name type="scientific">Congregibacter litoralis KT71</name>
    <dbReference type="NCBI Taxonomy" id="314285"/>
    <lineage>
        <taxon>Bacteria</taxon>
        <taxon>Pseudomonadati</taxon>
        <taxon>Pseudomonadota</taxon>
        <taxon>Gammaproteobacteria</taxon>
        <taxon>Cellvibrionales</taxon>
        <taxon>Halieaceae</taxon>
        <taxon>Congregibacter</taxon>
    </lineage>
</organism>
<sequence>MVHYLGIVLVIWGLLAQPLMAALPGDIQVHSPVSASAPNIGAIASVSDLDHTLPVPAATSNPLNPNEYGKQAAGHSLTASTMPCHQIADSSDLSKPCGKCLTGHCDSGCLSASHCAPTCSASGTVGAVGSFYKNTMNHAACDVFNTPPEPLLARLPSRIFHPPKTA</sequence>
<accession>V7HVM7</accession>
<dbReference type="AlphaFoldDB" id="V7HVM7"/>
<comment type="caution">
    <text evidence="1">The sequence shown here is derived from an EMBL/GenBank/DDBJ whole genome shotgun (WGS) entry which is preliminary data.</text>
</comment>
<dbReference type="HOGENOM" id="CLU_1599902_0_0_6"/>
<protein>
    <submittedName>
        <fullName evidence="1">Uncharacterized protein</fullName>
    </submittedName>
</protein>